<reference evidence="3 4" key="1">
    <citation type="submission" date="2020-11" db="EMBL/GenBank/DDBJ databases">
        <authorList>
            <person name="Wallbank WR R."/>
            <person name="Pardo Diaz C."/>
            <person name="Kozak K."/>
            <person name="Martin S."/>
            <person name="Jiggins C."/>
            <person name="Moest M."/>
            <person name="Warren A I."/>
            <person name="Generalovic N T."/>
            <person name="Byers J.R.P. K."/>
            <person name="Montejo-Kovacevich G."/>
            <person name="Yen C E."/>
        </authorList>
    </citation>
    <scope>NUCLEOTIDE SEQUENCE [LARGE SCALE GENOMIC DNA]</scope>
</reference>
<feature type="domain" description="HTH CENPB-type" evidence="2">
    <location>
        <begin position="1"/>
        <end position="25"/>
    </location>
</feature>
<dbReference type="GO" id="GO:0003677">
    <property type="term" value="F:DNA binding"/>
    <property type="evidence" value="ECO:0007669"/>
    <property type="project" value="UniProtKB-KW"/>
</dbReference>
<organism evidence="3 4">
    <name type="scientific">Hermetia illucens</name>
    <name type="common">Black soldier fly</name>
    <dbReference type="NCBI Taxonomy" id="343691"/>
    <lineage>
        <taxon>Eukaryota</taxon>
        <taxon>Metazoa</taxon>
        <taxon>Ecdysozoa</taxon>
        <taxon>Arthropoda</taxon>
        <taxon>Hexapoda</taxon>
        <taxon>Insecta</taxon>
        <taxon>Pterygota</taxon>
        <taxon>Neoptera</taxon>
        <taxon>Endopterygota</taxon>
        <taxon>Diptera</taxon>
        <taxon>Brachycera</taxon>
        <taxon>Stratiomyomorpha</taxon>
        <taxon>Stratiomyidae</taxon>
        <taxon>Hermetiinae</taxon>
        <taxon>Hermetia</taxon>
    </lineage>
</organism>
<keyword evidence="1" id="KW-0238">DNA-binding</keyword>
<dbReference type="AlphaFoldDB" id="A0A7R8YX62"/>
<keyword evidence="4" id="KW-1185">Reference proteome</keyword>
<proteinExistence type="predicted"/>
<accession>A0A7R8YX62</accession>
<evidence type="ECO:0000259" key="2">
    <source>
        <dbReference type="PROSITE" id="PS51253"/>
    </source>
</evidence>
<evidence type="ECO:0000313" key="4">
    <source>
        <dbReference type="Proteomes" id="UP000594454"/>
    </source>
</evidence>
<evidence type="ECO:0000313" key="3">
    <source>
        <dbReference type="EMBL" id="CAD7087557.1"/>
    </source>
</evidence>
<dbReference type="Proteomes" id="UP000594454">
    <property type="component" value="Chromosome 4"/>
</dbReference>
<dbReference type="PROSITE" id="PS51253">
    <property type="entry name" value="HTH_CENPB"/>
    <property type="match status" value="1"/>
</dbReference>
<name>A0A7R8YX62_HERIL</name>
<dbReference type="InterPro" id="IPR006600">
    <property type="entry name" value="HTH_CenpB_DNA-bd_dom"/>
</dbReference>
<protein>
    <recommendedName>
        <fullName evidence="2">HTH CENPB-type domain-containing protein</fullName>
    </recommendedName>
</protein>
<dbReference type="EMBL" id="LR899012">
    <property type="protein sequence ID" value="CAD7087557.1"/>
    <property type="molecule type" value="Genomic_DNA"/>
</dbReference>
<evidence type="ECO:0000256" key="1">
    <source>
        <dbReference type="ARBA" id="ARBA00023125"/>
    </source>
</evidence>
<sequence>MYLDFFASKGWFEKFKKRFNLQNTKHVGEAASADFESTARFPEGLGNLIREKGYLPDETVDIAESAKEIAESALKVWWKKPLPELSSAQPHISILCSNEIREVMDLAQQLGRERFTDFTEEELQKEVPSPDGECFSEEDLQAMLEKESGPTNDE</sequence>
<gene>
    <name evidence="3" type="ORF">HERILL_LOCUS10257</name>
</gene>
<dbReference type="InParanoid" id="A0A7R8YX62"/>